<dbReference type="SUPFAM" id="SSF51126">
    <property type="entry name" value="Pectin lyase-like"/>
    <property type="match status" value="3"/>
</dbReference>
<protein>
    <recommendedName>
        <fullName evidence="11">Right handed beta helix domain-containing protein</fullName>
    </recommendedName>
</protein>
<feature type="transmembrane region" description="Helical" evidence="9">
    <location>
        <begin position="764"/>
        <end position="786"/>
    </location>
</feature>
<dbReference type="Gene3D" id="2.160.20.10">
    <property type="entry name" value="Single-stranded right-handed beta-helix, Pectin lyase-like"/>
    <property type="match status" value="1"/>
</dbReference>
<evidence type="ECO:0000256" key="1">
    <source>
        <dbReference type="ARBA" id="ARBA00004196"/>
    </source>
</evidence>
<evidence type="ECO:0000256" key="6">
    <source>
        <dbReference type="ARBA" id="ARBA00023136"/>
    </source>
</evidence>
<evidence type="ECO:0000256" key="7">
    <source>
        <dbReference type="ARBA" id="ARBA00023237"/>
    </source>
</evidence>
<dbReference type="PANTHER" id="PTHR11319:SF35">
    <property type="entry name" value="OUTER MEMBRANE PROTEIN PMPC-RELATED"/>
    <property type="match status" value="1"/>
</dbReference>
<dbReference type="InterPro" id="IPR011050">
    <property type="entry name" value="Pectin_lyase_fold/virulence"/>
</dbReference>
<accession>A0A1J4KV07</accession>
<dbReference type="Pfam" id="PF13229">
    <property type="entry name" value="Beta_helix"/>
    <property type="match status" value="1"/>
</dbReference>
<dbReference type="Proteomes" id="UP000179807">
    <property type="component" value="Unassembled WGS sequence"/>
</dbReference>
<dbReference type="InterPro" id="IPR003368">
    <property type="entry name" value="POMP_repeat"/>
</dbReference>
<feature type="compositionally biased region" description="Pro residues" evidence="8">
    <location>
        <begin position="727"/>
        <end position="749"/>
    </location>
</feature>
<evidence type="ECO:0000313" key="13">
    <source>
        <dbReference type="Proteomes" id="UP000179807"/>
    </source>
</evidence>
<keyword evidence="4" id="KW-0964">Secreted</keyword>
<comment type="caution">
    <text evidence="12">The sequence shown here is derived from an EMBL/GenBank/DDBJ whole genome shotgun (WGS) entry which is preliminary data.</text>
</comment>
<keyword evidence="9" id="KW-1133">Transmembrane helix</keyword>
<dbReference type="InterPro" id="IPR006626">
    <property type="entry name" value="PbH1"/>
</dbReference>
<feature type="region of interest" description="Disordered" evidence="8">
    <location>
        <begin position="727"/>
        <end position="757"/>
    </location>
</feature>
<dbReference type="InterPro" id="IPR012334">
    <property type="entry name" value="Pectin_lyas_fold"/>
</dbReference>
<dbReference type="RefSeq" id="XP_068366662.1">
    <property type="nucleotide sequence ID" value="XM_068491177.1"/>
</dbReference>
<evidence type="ECO:0000256" key="2">
    <source>
        <dbReference type="ARBA" id="ARBA00004442"/>
    </source>
</evidence>
<dbReference type="PANTHER" id="PTHR11319">
    <property type="entry name" value="G PROTEIN-COUPLED RECEPTOR-RELATED"/>
    <property type="match status" value="1"/>
</dbReference>
<dbReference type="GeneID" id="94825881"/>
<reference evidence="12" key="1">
    <citation type="submission" date="2016-10" db="EMBL/GenBank/DDBJ databases">
        <authorList>
            <person name="Benchimol M."/>
            <person name="Almeida L.G."/>
            <person name="Vasconcelos A.T."/>
            <person name="Perreira-Neves A."/>
            <person name="Rosa I.A."/>
            <person name="Tasca T."/>
            <person name="Bogo M.R."/>
            <person name="de Souza W."/>
        </authorList>
    </citation>
    <scope>NUCLEOTIDE SEQUENCE [LARGE SCALE GENOMIC DNA]</scope>
    <source>
        <strain evidence="12">K</strain>
    </source>
</reference>
<keyword evidence="7" id="KW-0998">Cell outer membrane</keyword>
<evidence type="ECO:0000256" key="4">
    <source>
        <dbReference type="ARBA" id="ARBA00022525"/>
    </source>
</evidence>
<dbReference type="NCBIfam" id="TIGR01376">
    <property type="entry name" value="POMP_repeat"/>
    <property type="match status" value="1"/>
</dbReference>
<keyword evidence="5 10" id="KW-0732">Signal</keyword>
<dbReference type="VEuPathDB" id="TrichDB:TRFO_03253"/>
<evidence type="ECO:0000256" key="8">
    <source>
        <dbReference type="SAM" id="MobiDB-lite"/>
    </source>
</evidence>
<dbReference type="AlphaFoldDB" id="A0A1J4KV07"/>
<evidence type="ECO:0000259" key="11">
    <source>
        <dbReference type="Pfam" id="PF13229"/>
    </source>
</evidence>
<keyword evidence="6 9" id="KW-0472">Membrane</keyword>
<evidence type="ECO:0000256" key="3">
    <source>
        <dbReference type="ARBA" id="ARBA00004613"/>
    </source>
</evidence>
<keyword evidence="13" id="KW-1185">Reference proteome</keyword>
<feature type="signal peptide" evidence="10">
    <location>
        <begin position="1"/>
        <end position="17"/>
    </location>
</feature>
<feature type="domain" description="Right handed beta helix" evidence="11">
    <location>
        <begin position="521"/>
        <end position="663"/>
    </location>
</feature>
<name>A0A1J4KV07_9EUKA</name>
<evidence type="ECO:0000313" key="12">
    <source>
        <dbReference type="EMBL" id="OHT13526.1"/>
    </source>
</evidence>
<gene>
    <name evidence="12" type="ORF">TRFO_03253</name>
</gene>
<comment type="subcellular location">
    <subcellularLocation>
        <location evidence="1">Cell envelope</location>
    </subcellularLocation>
    <subcellularLocation>
        <location evidence="2">Cell outer membrane</location>
    </subcellularLocation>
    <subcellularLocation>
        <location evidence="3">Secreted</location>
    </subcellularLocation>
</comment>
<keyword evidence="9" id="KW-0812">Transmembrane</keyword>
<evidence type="ECO:0000256" key="5">
    <source>
        <dbReference type="ARBA" id="ARBA00022729"/>
    </source>
</evidence>
<dbReference type="InterPro" id="IPR039448">
    <property type="entry name" value="Beta_helix"/>
</dbReference>
<feature type="chain" id="PRO_5013221470" description="Right handed beta helix domain-containing protein" evidence="10">
    <location>
        <begin position="18"/>
        <end position="820"/>
    </location>
</feature>
<dbReference type="EMBL" id="MLAK01000509">
    <property type="protein sequence ID" value="OHT13526.1"/>
    <property type="molecule type" value="Genomic_DNA"/>
</dbReference>
<sequence>MLFILPIILARFQTTRTQSLKGSHTVITKDTVIHDEVKPNITNEGVDGGVYLVESPASSVNITNCKFTHCNNGLYCSSYNNGGVICFNQIQYTEIIDCQFVNCSSTWNGGAISFTKVVSANLLRCDFERCLSTCYQFLFDVFYSGGAIFFNETDGCSLFLESCNFRSNFAEKGGALYLEPNLVELNVNNCEFFNNTAKQYKGGAIYAADDTYLTPIQKVTITNTIFTNNSINGANKGSCGFIRTNEITLSNCTMMYNHGLLNNDCPVFYISISEIYNLVVEGLRFIENIGASITVIGELIDSVRVSNCEFIGNTYIDTSAICGNPYLPKEVHIEDCVFMRNVNTYHSGHCIHFTTGKLRKNYVTNCVFDANGVKTAGPSLLIESYTEIHNVTFSYHDKSTLSLQVSSTDVLITSISFKNNTCTDKTAGSDGFLCTGSNVTFLKAKLDDEVIIKSAERVVFDQCEIKTEGVDITASYIACTSTNFDTIILNFPVSFTAHVIEITNANSRNISNNYFTVNGLNATSTVTIADSSFTSAPVLITNGFFTIQNTRFDQCFGSKEGGSLRITTQNAVVYDCKFSNSRTGSQNGGAVYAQVNNNFTLLKCSFDSCTSTVNGSALYLDGGAVSTINNCTFHNTHSESPSIFLNDSSESSSTVFVECCFTYQTASTNGQVAHIYSISKGDVRFNVPMCFDRSKEQSVYFKNGQDADRGYDCYMCMDCGHMPIPPTYDPTTIPPSPTERPQPTQPPTPTEDSGSSGSKLGTGAIIGISVGCVLFLVALIIVIVIVGRKRNHKDLPLDPTPLTTSVDNNVIDLQTTNLDE</sequence>
<evidence type="ECO:0000256" key="10">
    <source>
        <dbReference type="SAM" id="SignalP"/>
    </source>
</evidence>
<organism evidence="12 13">
    <name type="scientific">Tritrichomonas foetus</name>
    <dbReference type="NCBI Taxonomy" id="1144522"/>
    <lineage>
        <taxon>Eukaryota</taxon>
        <taxon>Metamonada</taxon>
        <taxon>Parabasalia</taxon>
        <taxon>Tritrichomonadida</taxon>
        <taxon>Tritrichomonadidae</taxon>
        <taxon>Tritrichomonas</taxon>
    </lineage>
</organism>
<proteinExistence type="predicted"/>
<dbReference type="SMART" id="SM00710">
    <property type="entry name" value="PbH1"/>
    <property type="match status" value="9"/>
</dbReference>
<dbReference type="GO" id="GO:0005576">
    <property type="term" value="C:extracellular region"/>
    <property type="evidence" value="ECO:0007669"/>
    <property type="project" value="UniProtKB-SubCell"/>
</dbReference>
<evidence type="ECO:0000256" key="9">
    <source>
        <dbReference type="SAM" id="Phobius"/>
    </source>
</evidence>